<evidence type="ECO:0000313" key="3">
    <source>
        <dbReference type="Proteomes" id="UP001190700"/>
    </source>
</evidence>
<reference evidence="2 3" key="1">
    <citation type="journal article" date="2015" name="Genome Biol. Evol.">
        <title>Comparative Genomics of a Bacterivorous Green Alga Reveals Evolutionary Causalities and Consequences of Phago-Mixotrophic Mode of Nutrition.</title>
        <authorList>
            <person name="Burns J.A."/>
            <person name="Paasch A."/>
            <person name="Narechania A."/>
            <person name="Kim E."/>
        </authorList>
    </citation>
    <scope>NUCLEOTIDE SEQUENCE [LARGE SCALE GENOMIC DNA]</scope>
    <source>
        <strain evidence="2 3">PLY_AMNH</strain>
    </source>
</reference>
<sequence>MATDLAHVSLVSLRSMVVEIYQAWAQTDAGKAASGAGSISAHLSSGEYDALLEKIVELKTLVQQQHGEGTPVARPQRAQQRQQQQQRARRPAKVRMITSTAGDCPLGGRQHPPTSAAAFCVPIDEEDADGLHALAMCALFQQAADDGAEAFARATTTDGPPAVLCAGAVGGIDVPAYGFAVEQLPPPDQSIYLPKDFAARSCKSFRPGFGQPGPSRKLPAAGEFFQF</sequence>
<comment type="caution">
    <text evidence="2">The sequence shown here is derived from an EMBL/GenBank/DDBJ whole genome shotgun (WGS) entry which is preliminary data.</text>
</comment>
<keyword evidence="3" id="KW-1185">Reference proteome</keyword>
<name>A0AAE0GT32_9CHLO</name>
<protein>
    <submittedName>
        <fullName evidence="2">Uncharacterized protein</fullName>
    </submittedName>
</protein>
<organism evidence="2 3">
    <name type="scientific">Cymbomonas tetramitiformis</name>
    <dbReference type="NCBI Taxonomy" id="36881"/>
    <lineage>
        <taxon>Eukaryota</taxon>
        <taxon>Viridiplantae</taxon>
        <taxon>Chlorophyta</taxon>
        <taxon>Pyramimonadophyceae</taxon>
        <taxon>Pyramimonadales</taxon>
        <taxon>Pyramimonadaceae</taxon>
        <taxon>Cymbomonas</taxon>
    </lineage>
</organism>
<evidence type="ECO:0000313" key="2">
    <source>
        <dbReference type="EMBL" id="KAK3283538.1"/>
    </source>
</evidence>
<accession>A0AAE0GT32</accession>
<proteinExistence type="predicted"/>
<dbReference type="EMBL" id="LGRX02002729">
    <property type="protein sequence ID" value="KAK3283538.1"/>
    <property type="molecule type" value="Genomic_DNA"/>
</dbReference>
<evidence type="ECO:0000256" key="1">
    <source>
        <dbReference type="SAM" id="MobiDB-lite"/>
    </source>
</evidence>
<dbReference type="Proteomes" id="UP001190700">
    <property type="component" value="Unassembled WGS sequence"/>
</dbReference>
<feature type="region of interest" description="Disordered" evidence="1">
    <location>
        <begin position="66"/>
        <end position="94"/>
    </location>
</feature>
<feature type="compositionally biased region" description="Low complexity" evidence="1">
    <location>
        <begin position="73"/>
        <end position="86"/>
    </location>
</feature>
<gene>
    <name evidence="2" type="ORF">CYMTET_8770</name>
</gene>
<dbReference type="AlphaFoldDB" id="A0AAE0GT32"/>